<feature type="signal peptide" evidence="1">
    <location>
        <begin position="1"/>
        <end position="25"/>
    </location>
</feature>
<keyword evidence="1" id="KW-0732">Signal</keyword>
<evidence type="ECO:0000313" key="3">
    <source>
        <dbReference type="Proteomes" id="UP000784294"/>
    </source>
</evidence>
<feature type="chain" id="PRO_5019338246" evidence="1">
    <location>
        <begin position="26"/>
        <end position="101"/>
    </location>
</feature>
<name>A0A448XQH7_9PLAT</name>
<dbReference type="EMBL" id="CAAALY010274266">
    <property type="protein sequence ID" value="VEL42406.1"/>
    <property type="molecule type" value="Genomic_DNA"/>
</dbReference>
<accession>A0A448XQH7</accession>
<evidence type="ECO:0000256" key="1">
    <source>
        <dbReference type="SAM" id="SignalP"/>
    </source>
</evidence>
<sequence>MDGCKKGKPVCRALLSIHLVPGCVAAVLRARRNPLPSYARPNLKPSSPRLPMQSMLDDKLEMSPANIPAVGNYLKKAVDVGLARNVEASPSCQQSVKNSQE</sequence>
<gene>
    <name evidence="2" type="ORF">PXEA_LOCUS35846</name>
</gene>
<dbReference type="Proteomes" id="UP000784294">
    <property type="component" value="Unassembled WGS sequence"/>
</dbReference>
<keyword evidence="3" id="KW-1185">Reference proteome</keyword>
<comment type="caution">
    <text evidence="2">The sequence shown here is derived from an EMBL/GenBank/DDBJ whole genome shotgun (WGS) entry which is preliminary data.</text>
</comment>
<protein>
    <submittedName>
        <fullName evidence="2">Uncharacterized protein</fullName>
    </submittedName>
</protein>
<evidence type="ECO:0000313" key="2">
    <source>
        <dbReference type="EMBL" id="VEL42406.1"/>
    </source>
</evidence>
<proteinExistence type="predicted"/>
<reference evidence="2" key="1">
    <citation type="submission" date="2018-11" db="EMBL/GenBank/DDBJ databases">
        <authorList>
            <consortium name="Pathogen Informatics"/>
        </authorList>
    </citation>
    <scope>NUCLEOTIDE SEQUENCE</scope>
</reference>
<dbReference type="AlphaFoldDB" id="A0A448XQH7"/>
<organism evidence="2 3">
    <name type="scientific">Protopolystoma xenopodis</name>
    <dbReference type="NCBI Taxonomy" id="117903"/>
    <lineage>
        <taxon>Eukaryota</taxon>
        <taxon>Metazoa</taxon>
        <taxon>Spiralia</taxon>
        <taxon>Lophotrochozoa</taxon>
        <taxon>Platyhelminthes</taxon>
        <taxon>Monogenea</taxon>
        <taxon>Polyopisthocotylea</taxon>
        <taxon>Polystomatidea</taxon>
        <taxon>Polystomatidae</taxon>
        <taxon>Protopolystoma</taxon>
    </lineage>
</organism>